<protein>
    <submittedName>
        <fullName evidence="2">Prepilin-type N-terminal cleavage/methylation domain-containing protein</fullName>
    </submittedName>
</protein>
<comment type="caution">
    <text evidence="2">The sequence shown here is derived from an EMBL/GenBank/DDBJ whole genome shotgun (WGS) entry which is preliminary data.</text>
</comment>
<dbReference type="Pfam" id="PF07963">
    <property type="entry name" value="N_methyl"/>
    <property type="match status" value="1"/>
</dbReference>
<dbReference type="SUPFAM" id="SSF54523">
    <property type="entry name" value="Pili subunits"/>
    <property type="match status" value="1"/>
</dbReference>
<evidence type="ECO:0000313" key="2">
    <source>
        <dbReference type="EMBL" id="TCW01298.1"/>
    </source>
</evidence>
<name>A0A4R3Z6T0_9FIRM</name>
<dbReference type="RefSeq" id="WP_082787427.1">
    <property type="nucleotide sequence ID" value="NZ_JANKBF010000006.1"/>
</dbReference>
<gene>
    <name evidence="2" type="ORF">EDD60_104117</name>
</gene>
<keyword evidence="1" id="KW-1133">Transmembrane helix</keyword>
<accession>A0A4R3Z6T0</accession>
<evidence type="ECO:0000256" key="1">
    <source>
        <dbReference type="SAM" id="Phobius"/>
    </source>
</evidence>
<proteinExistence type="predicted"/>
<evidence type="ECO:0000313" key="3">
    <source>
        <dbReference type="Proteomes" id="UP000295515"/>
    </source>
</evidence>
<dbReference type="PROSITE" id="PS00409">
    <property type="entry name" value="PROKAR_NTER_METHYL"/>
    <property type="match status" value="1"/>
</dbReference>
<reference evidence="2 3" key="1">
    <citation type="submission" date="2019-03" db="EMBL/GenBank/DDBJ databases">
        <title>Genomic Encyclopedia of Type Strains, Phase IV (KMG-IV): sequencing the most valuable type-strain genomes for metagenomic binning, comparative biology and taxonomic classification.</title>
        <authorList>
            <person name="Goeker M."/>
        </authorList>
    </citation>
    <scope>NUCLEOTIDE SEQUENCE [LARGE SCALE GENOMIC DNA]</scope>
    <source>
        <strain evidence="2 3">DSM 29487</strain>
    </source>
</reference>
<keyword evidence="1" id="KW-0812">Transmembrane</keyword>
<dbReference type="PANTHER" id="PTHR30093:SF35">
    <property type="entry name" value="MSHA MINOR PILIN PROTEIN MSHC"/>
    <property type="match status" value="1"/>
</dbReference>
<dbReference type="Proteomes" id="UP000295515">
    <property type="component" value="Unassembled WGS sequence"/>
</dbReference>
<keyword evidence="1" id="KW-0472">Membrane</keyword>
<dbReference type="Gene3D" id="3.30.700.10">
    <property type="entry name" value="Glycoprotein, Type 4 Pilin"/>
    <property type="match status" value="1"/>
</dbReference>
<dbReference type="InterPro" id="IPR045584">
    <property type="entry name" value="Pilin-like"/>
</dbReference>
<dbReference type="EMBL" id="SMCQ01000004">
    <property type="protein sequence ID" value="TCW01298.1"/>
    <property type="molecule type" value="Genomic_DNA"/>
</dbReference>
<sequence>MNIKKLRELKKNKKGFTLIEIIVVVVILAVLMAVAVPSVMKYLSEADNAKYMAQARTVMTTAQAEMAKAYAGDKKIDAEEWAAMISDTAKAEGTINTAIGDGKNATNIKLYTSAKITQKGDVITVTDQSEITAPSGTTTLSSPDFKVMTFNLDGKGIAIELNGKVYVGDEFE</sequence>
<dbReference type="GeneID" id="98916999"/>
<feature type="transmembrane region" description="Helical" evidence="1">
    <location>
        <begin position="21"/>
        <end position="40"/>
    </location>
</feature>
<dbReference type="InterPro" id="IPR012902">
    <property type="entry name" value="N_methyl_site"/>
</dbReference>
<dbReference type="AlphaFoldDB" id="A0A4R3Z6T0"/>
<keyword evidence="3" id="KW-1185">Reference proteome</keyword>
<organism evidence="2 3">
    <name type="scientific">Longibaculum muris</name>
    <dbReference type="NCBI Taxonomy" id="1796628"/>
    <lineage>
        <taxon>Bacteria</taxon>
        <taxon>Bacillati</taxon>
        <taxon>Bacillota</taxon>
        <taxon>Erysipelotrichia</taxon>
        <taxon>Erysipelotrichales</taxon>
        <taxon>Coprobacillaceae</taxon>
        <taxon>Longibaculum</taxon>
    </lineage>
</organism>
<dbReference type="NCBIfam" id="TIGR02532">
    <property type="entry name" value="IV_pilin_GFxxxE"/>
    <property type="match status" value="1"/>
</dbReference>
<dbReference type="PANTHER" id="PTHR30093">
    <property type="entry name" value="GENERAL SECRETION PATHWAY PROTEIN G"/>
    <property type="match status" value="1"/>
</dbReference>